<sequence length="116" mass="13193">MLENSLISGFIENCEHDLGVKNFSVHIGFSVPMILTNNVFYDIPLVPLVFVMFAGHIDDIELSSALISAIFSIIVSILWYYTKLVLIFLHQEPQVAKSAAFYVKYLIPRLFTYGFI</sequence>
<organism evidence="2 3">
    <name type="scientific">Dendrobium chrysotoxum</name>
    <name type="common">Orchid</name>
    <dbReference type="NCBI Taxonomy" id="161865"/>
    <lineage>
        <taxon>Eukaryota</taxon>
        <taxon>Viridiplantae</taxon>
        <taxon>Streptophyta</taxon>
        <taxon>Embryophyta</taxon>
        <taxon>Tracheophyta</taxon>
        <taxon>Spermatophyta</taxon>
        <taxon>Magnoliopsida</taxon>
        <taxon>Liliopsida</taxon>
        <taxon>Asparagales</taxon>
        <taxon>Orchidaceae</taxon>
        <taxon>Epidendroideae</taxon>
        <taxon>Malaxideae</taxon>
        <taxon>Dendrobiinae</taxon>
        <taxon>Dendrobium</taxon>
    </lineage>
</organism>
<accession>A0AAV7HBZ8</accession>
<feature type="transmembrane region" description="Helical" evidence="1">
    <location>
        <begin position="63"/>
        <end position="81"/>
    </location>
</feature>
<evidence type="ECO:0000256" key="1">
    <source>
        <dbReference type="SAM" id="Phobius"/>
    </source>
</evidence>
<feature type="transmembrane region" description="Helical" evidence="1">
    <location>
        <begin position="39"/>
        <end position="57"/>
    </location>
</feature>
<keyword evidence="1" id="KW-0812">Transmembrane</keyword>
<name>A0AAV7HBZ8_DENCH</name>
<gene>
    <name evidence="2" type="ORF">IEQ34_006219</name>
</gene>
<evidence type="ECO:0000313" key="2">
    <source>
        <dbReference type="EMBL" id="KAH0466116.1"/>
    </source>
</evidence>
<keyword evidence="1" id="KW-0472">Membrane</keyword>
<keyword evidence="3" id="KW-1185">Reference proteome</keyword>
<dbReference type="AlphaFoldDB" id="A0AAV7HBZ8"/>
<protein>
    <submittedName>
        <fullName evidence="2">Uncharacterized protein</fullName>
    </submittedName>
</protein>
<comment type="caution">
    <text evidence="2">The sequence shown here is derived from an EMBL/GenBank/DDBJ whole genome shotgun (WGS) entry which is preliminary data.</text>
</comment>
<dbReference type="EMBL" id="JAGFBR010000006">
    <property type="protein sequence ID" value="KAH0466116.1"/>
    <property type="molecule type" value="Genomic_DNA"/>
</dbReference>
<reference evidence="2 3" key="1">
    <citation type="journal article" date="2021" name="Hortic Res">
        <title>Chromosome-scale assembly of the Dendrobium chrysotoxum genome enhances the understanding of orchid evolution.</title>
        <authorList>
            <person name="Zhang Y."/>
            <person name="Zhang G.Q."/>
            <person name="Zhang D."/>
            <person name="Liu X.D."/>
            <person name="Xu X.Y."/>
            <person name="Sun W.H."/>
            <person name="Yu X."/>
            <person name="Zhu X."/>
            <person name="Wang Z.W."/>
            <person name="Zhao X."/>
            <person name="Zhong W.Y."/>
            <person name="Chen H."/>
            <person name="Yin W.L."/>
            <person name="Huang T."/>
            <person name="Niu S.C."/>
            <person name="Liu Z.J."/>
        </authorList>
    </citation>
    <scope>NUCLEOTIDE SEQUENCE [LARGE SCALE GENOMIC DNA]</scope>
    <source>
        <strain evidence="2">Lindl</strain>
    </source>
</reference>
<keyword evidence="1" id="KW-1133">Transmembrane helix</keyword>
<evidence type="ECO:0000313" key="3">
    <source>
        <dbReference type="Proteomes" id="UP000775213"/>
    </source>
</evidence>
<dbReference type="Proteomes" id="UP000775213">
    <property type="component" value="Unassembled WGS sequence"/>
</dbReference>
<proteinExistence type="predicted"/>